<feature type="active site" evidence="12">
    <location>
        <position position="287"/>
    </location>
</feature>
<proteinExistence type="inferred from homology"/>
<sequence length="330" mass="35017">MQKIAILGLGSYLPDAVMTNDELSKLVDTSDEWITTRTGIKERHLLAKGQSNTDMGREAAVKALADAGLTANDITHVLYATCTGDYITPSAACLLCDKLGITGRYAIDINAACSGCLFSLVVARGLIAAQPEAKILLVAAEALSHRTNWQDRSTCVLFGDGASALVLGAVGKGKALAVMTDIETGTDGSLGPLLHFGGPCESGEVYKAGDPVGEDYFISMNGRDVYKHAVRNMAAISRDLLARNNMTVDDVDMLVPHQANMRIIEAVGSRLEIPVEKVYVNLPETGNTSAASIPLAIDEARRMGKLKPGMRILTCTFGGGLTWSAALFQL</sequence>
<evidence type="ECO:0000256" key="2">
    <source>
        <dbReference type="ARBA" id="ARBA00008642"/>
    </source>
</evidence>
<comment type="pathway">
    <text evidence="1 12">Lipid metabolism; fatty acid biosynthesis.</text>
</comment>
<keyword evidence="7 12" id="KW-0276">Fatty acid metabolism</keyword>
<dbReference type="InterPro" id="IPR013751">
    <property type="entry name" value="ACP_syn_III_N"/>
</dbReference>
<feature type="active site" evidence="12">
    <location>
        <position position="113"/>
    </location>
</feature>
<dbReference type="InterPro" id="IPR013747">
    <property type="entry name" value="ACP_syn_III_C"/>
</dbReference>
<dbReference type="PANTHER" id="PTHR34069:SF2">
    <property type="entry name" value="BETA-KETOACYL-[ACYL-CARRIER-PROTEIN] SYNTHASE III"/>
    <property type="match status" value="1"/>
</dbReference>
<evidence type="ECO:0000256" key="10">
    <source>
        <dbReference type="ARBA" id="ARBA00023315"/>
    </source>
</evidence>
<evidence type="ECO:0000313" key="15">
    <source>
        <dbReference type="EMBL" id="SBW09334.1"/>
    </source>
</evidence>
<protein>
    <recommendedName>
        <fullName evidence="3 12">Beta-ketoacyl-[acyl-carrier-protein] synthase III</fullName>
        <shortName evidence="12">Beta-ketoacyl-ACP synthase III</shortName>
        <shortName evidence="12">KAS III</shortName>
        <ecNumber evidence="3 12">2.3.1.180</ecNumber>
    </recommendedName>
    <alternativeName>
        <fullName evidence="12">3-oxoacyl-[acyl-carrier-protein] synthase 3</fullName>
    </alternativeName>
    <alternativeName>
        <fullName evidence="12">3-oxoacyl-[acyl-carrier-protein] synthase III</fullName>
    </alternativeName>
</protein>
<dbReference type="GO" id="GO:0033818">
    <property type="term" value="F:beta-ketoacyl-acyl-carrier-protein synthase III activity"/>
    <property type="evidence" value="ECO:0007669"/>
    <property type="project" value="UniProtKB-UniRule"/>
</dbReference>
<dbReference type="GO" id="GO:0044550">
    <property type="term" value="P:secondary metabolite biosynthetic process"/>
    <property type="evidence" value="ECO:0007669"/>
    <property type="project" value="TreeGrafter"/>
</dbReference>
<name>A0A212KC66_9DELT</name>
<feature type="region of interest" description="ACP-binding" evidence="12">
    <location>
        <begin position="258"/>
        <end position="262"/>
    </location>
</feature>
<keyword evidence="9 12" id="KW-0275">Fatty acid biosynthesis</keyword>
<evidence type="ECO:0000256" key="9">
    <source>
        <dbReference type="ARBA" id="ARBA00023160"/>
    </source>
</evidence>
<accession>A0A212KC66</accession>
<keyword evidence="4 12" id="KW-0963">Cytoplasm</keyword>
<keyword evidence="8 12" id="KW-0443">Lipid metabolism</keyword>
<dbReference type="UniPathway" id="UPA00094"/>
<feature type="active site" evidence="12">
    <location>
        <position position="257"/>
    </location>
</feature>
<feature type="domain" description="Beta-ketoacyl-[acyl-carrier-protein] synthase III N-terminal" evidence="14">
    <location>
        <begin position="107"/>
        <end position="175"/>
    </location>
</feature>
<dbReference type="SUPFAM" id="SSF53901">
    <property type="entry name" value="Thiolase-like"/>
    <property type="match status" value="1"/>
</dbReference>
<dbReference type="InterPro" id="IPR004655">
    <property type="entry name" value="FabH"/>
</dbReference>
<evidence type="ECO:0000256" key="12">
    <source>
        <dbReference type="HAMAP-Rule" id="MF_01815"/>
    </source>
</evidence>
<evidence type="ECO:0000259" key="14">
    <source>
        <dbReference type="Pfam" id="PF08545"/>
    </source>
</evidence>
<evidence type="ECO:0000256" key="5">
    <source>
        <dbReference type="ARBA" id="ARBA00022516"/>
    </source>
</evidence>
<comment type="subunit">
    <text evidence="12">Homodimer.</text>
</comment>
<dbReference type="GO" id="GO:0006633">
    <property type="term" value="P:fatty acid biosynthetic process"/>
    <property type="evidence" value="ECO:0007669"/>
    <property type="project" value="UniProtKB-UniRule"/>
</dbReference>
<dbReference type="CDD" id="cd00830">
    <property type="entry name" value="KAS_III"/>
    <property type="match status" value="1"/>
</dbReference>
<feature type="domain" description="Beta-ketoacyl-[acyl-carrier-protein] synthase III C-terminal" evidence="13">
    <location>
        <begin position="241"/>
        <end position="329"/>
    </location>
</feature>
<dbReference type="HAMAP" id="MF_01815">
    <property type="entry name" value="FabH"/>
    <property type="match status" value="1"/>
</dbReference>
<dbReference type="Pfam" id="PF08541">
    <property type="entry name" value="ACP_syn_III_C"/>
    <property type="match status" value="1"/>
</dbReference>
<dbReference type="EMBL" id="FLUQ01000005">
    <property type="protein sequence ID" value="SBW09334.1"/>
    <property type="molecule type" value="Genomic_DNA"/>
</dbReference>
<organism evidence="15">
    <name type="scientific">uncultured delta proteobacterium</name>
    <dbReference type="NCBI Taxonomy" id="34034"/>
    <lineage>
        <taxon>Bacteria</taxon>
        <taxon>Deltaproteobacteria</taxon>
        <taxon>environmental samples</taxon>
    </lineage>
</organism>
<keyword evidence="12" id="KW-0511">Multifunctional enzyme</keyword>
<evidence type="ECO:0000256" key="7">
    <source>
        <dbReference type="ARBA" id="ARBA00022832"/>
    </source>
</evidence>
<dbReference type="PANTHER" id="PTHR34069">
    <property type="entry name" value="3-OXOACYL-[ACYL-CARRIER-PROTEIN] SYNTHASE 3"/>
    <property type="match status" value="1"/>
</dbReference>
<evidence type="ECO:0000256" key="8">
    <source>
        <dbReference type="ARBA" id="ARBA00023098"/>
    </source>
</evidence>
<dbReference type="NCBIfam" id="NF006829">
    <property type="entry name" value="PRK09352.1"/>
    <property type="match status" value="1"/>
</dbReference>
<comment type="subcellular location">
    <subcellularLocation>
        <location evidence="12">Cytoplasm</location>
    </subcellularLocation>
</comment>
<dbReference type="GO" id="GO:0004315">
    <property type="term" value="F:3-oxoacyl-[acyl-carrier-protein] synthase activity"/>
    <property type="evidence" value="ECO:0007669"/>
    <property type="project" value="InterPro"/>
</dbReference>
<dbReference type="FunFam" id="3.40.47.10:FF:000004">
    <property type="entry name" value="3-oxoacyl-[acyl-carrier-protein] synthase 3"/>
    <property type="match status" value="1"/>
</dbReference>
<comment type="function">
    <text evidence="12">Catalyzes the condensation reaction of fatty acid synthesis by the addition to an acyl acceptor of two carbons from malonyl-ACP. Catalyzes the first condensation reaction which initiates fatty acid synthesis and may therefore play a role in governing the total rate of fatty acid production. Possesses both acetoacetyl-ACP synthase and acetyl transacylase activities. Its substrate specificity determines the biosynthesis of branched-chain and/or straight-chain of fatty acids.</text>
</comment>
<keyword evidence="10 12" id="KW-0012">Acyltransferase</keyword>
<dbReference type="NCBIfam" id="TIGR00747">
    <property type="entry name" value="fabH"/>
    <property type="match status" value="1"/>
</dbReference>
<reference evidence="15" key="1">
    <citation type="submission" date="2016-04" db="EMBL/GenBank/DDBJ databases">
        <authorList>
            <person name="Evans L.H."/>
            <person name="Alamgir A."/>
            <person name="Owens N."/>
            <person name="Weber N.D."/>
            <person name="Virtaneva K."/>
            <person name="Barbian K."/>
            <person name="Babar A."/>
            <person name="Rosenke K."/>
        </authorList>
    </citation>
    <scope>NUCLEOTIDE SEQUENCE</scope>
    <source>
        <strain evidence="15">86</strain>
    </source>
</reference>
<comment type="catalytic activity">
    <reaction evidence="11">
        <text>malonyl-[ACP] + acetyl-CoA + H(+) = 3-oxobutanoyl-[ACP] + CO2 + CoA</text>
        <dbReference type="Rhea" id="RHEA:12080"/>
        <dbReference type="Rhea" id="RHEA-COMP:9623"/>
        <dbReference type="Rhea" id="RHEA-COMP:9625"/>
        <dbReference type="ChEBI" id="CHEBI:15378"/>
        <dbReference type="ChEBI" id="CHEBI:16526"/>
        <dbReference type="ChEBI" id="CHEBI:57287"/>
        <dbReference type="ChEBI" id="CHEBI:57288"/>
        <dbReference type="ChEBI" id="CHEBI:78449"/>
        <dbReference type="ChEBI" id="CHEBI:78450"/>
        <dbReference type="EC" id="2.3.1.180"/>
    </reaction>
    <physiologicalReaction direction="left-to-right" evidence="11">
        <dbReference type="Rhea" id="RHEA:12081"/>
    </physiologicalReaction>
</comment>
<dbReference type="InterPro" id="IPR016039">
    <property type="entry name" value="Thiolase-like"/>
</dbReference>
<evidence type="ECO:0000256" key="6">
    <source>
        <dbReference type="ARBA" id="ARBA00022679"/>
    </source>
</evidence>
<dbReference type="AlphaFoldDB" id="A0A212KC66"/>
<dbReference type="Pfam" id="PF08545">
    <property type="entry name" value="ACP_syn_III"/>
    <property type="match status" value="1"/>
</dbReference>
<evidence type="ECO:0000259" key="13">
    <source>
        <dbReference type="Pfam" id="PF08541"/>
    </source>
</evidence>
<evidence type="ECO:0000256" key="1">
    <source>
        <dbReference type="ARBA" id="ARBA00005194"/>
    </source>
</evidence>
<evidence type="ECO:0000256" key="11">
    <source>
        <dbReference type="ARBA" id="ARBA00051096"/>
    </source>
</evidence>
<comment type="domain">
    <text evidence="12">The last Arg residue of the ACP-binding site is essential for the weak association between ACP/AcpP and FabH.</text>
</comment>
<dbReference type="Gene3D" id="3.40.47.10">
    <property type="match status" value="1"/>
</dbReference>
<dbReference type="EC" id="2.3.1.180" evidence="3 12"/>
<comment type="similarity">
    <text evidence="2 12">Belongs to the thiolase-like superfamily. FabH family.</text>
</comment>
<gene>
    <name evidence="12 15" type="primary">fabH</name>
    <name evidence="15" type="ORF">KL86DPRO_50138</name>
</gene>
<keyword evidence="5 12" id="KW-0444">Lipid biosynthesis</keyword>
<evidence type="ECO:0000256" key="3">
    <source>
        <dbReference type="ARBA" id="ARBA00012333"/>
    </source>
</evidence>
<dbReference type="GO" id="GO:0005737">
    <property type="term" value="C:cytoplasm"/>
    <property type="evidence" value="ECO:0007669"/>
    <property type="project" value="UniProtKB-SubCell"/>
</dbReference>
<evidence type="ECO:0000256" key="4">
    <source>
        <dbReference type="ARBA" id="ARBA00022490"/>
    </source>
</evidence>
<keyword evidence="6 12" id="KW-0808">Transferase</keyword>